<protein>
    <submittedName>
        <fullName evidence="2">Vitamin B12 dependent methionine synthase, activation domain protein</fullName>
    </submittedName>
</protein>
<dbReference type="RefSeq" id="WP_094367957.1">
    <property type="nucleotide sequence ID" value="NZ_NOJY02000061.1"/>
</dbReference>
<dbReference type="Gene3D" id="3.40.109.40">
    <property type="match status" value="1"/>
</dbReference>
<dbReference type="OrthoDB" id="9816190at2"/>
<dbReference type="SUPFAM" id="SSF56507">
    <property type="entry name" value="Methionine synthase activation domain-like"/>
    <property type="match status" value="1"/>
</dbReference>
<dbReference type="GO" id="GO:0008705">
    <property type="term" value="F:methionine synthase activity"/>
    <property type="evidence" value="ECO:0007669"/>
    <property type="project" value="InterPro"/>
</dbReference>
<dbReference type="InterPro" id="IPR037010">
    <property type="entry name" value="VitB12-dep_Met_synth_activ_sf"/>
</dbReference>
<gene>
    <name evidence="2" type="ORF">CHL78_017480</name>
</gene>
<dbReference type="Proteomes" id="UP000215694">
    <property type="component" value="Unassembled WGS sequence"/>
</dbReference>
<reference evidence="2 3" key="1">
    <citation type="journal article" date="2017" name="Genome Announc.">
        <title>Draft Genome Sequence of Romboutsia weinsteinii sp. nov. Strain CCRI-19649(T) Isolated from Surface Water.</title>
        <authorList>
            <person name="Maheux A.F."/>
            <person name="Boudreau D.K."/>
            <person name="Berube E."/>
            <person name="Boissinot M."/>
            <person name="Cantin P."/>
            <person name="Raymond F."/>
            <person name="Corbeil J."/>
            <person name="Omar R.F."/>
            <person name="Bergeron M.G."/>
        </authorList>
    </citation>
    <scope>NUCLEOTIDE SEQUENCE [LARGE SCALE GENOMIC DNA]</scope>
    <source>
        <strain evidence="2 3">CCRI-19649</strain>
    </source>
</reference>
<evidence type="ECO:0000259" key="1">
    <source>
        <dbReference type="Pfam" id="PF02965"/>
    </source>
</evidence>
<dbReference type="AlphaFoldDB" id="A0A371IYM3"/>
<evidence type="ECO:0000313" key="3">
    <source>
        <dbReference type="Proteomes" id="UP000215694"/>
    </source>
</evidence>
<sequence length="240" mass="27624">MNEDFVNLIDINEDEVLRYLEYKGQDIDDKLNSIINECRILTKEKINPRYISRVYSIRKYILGDDKFIQLEGTNLRLYSDDIYELLKNSDECILLACTLGIEIEKEIRKYSYMDLTKGIIIDSCATTAIEEVCDLVQKKIEDNLLEEGKYITTRYSPGYGDLPIDKNVDIINILNAQKVIGLTITDSGIMIPRKSVVAIIGITNSLIKQEKNLCENCEHRMTCKFKREVDGCGYKRTHKG</sequence>
<comment type="caution">
    <text evidence="2">The sequence shown here is derived from an EMBL/GenBank/DDBJ whole genome shotgun (WGS) entry which is preliminary data.</text>
</comment>
<dbReference type="InterPro" id="IPR017342">
    <property type="entry name" value="S-AdoMet-dep_Met_synth_prd"/>
</dbReference>
<dbReference type="EMBL" id="NOJY02000061">
    <property type="protein sequence ID" value="RDY25566.1"/>
    <property type="molecule type" value="Genomic_DNA"/>
</dbReference>
<dbReference type="Pfam" id="PF02965">
    <property type="entry name" value="Met_synt_B12"/>
    <property type="match status" value="1"/>
</dbReference>
<dbReference type="PIRSF" id="PIRSF037984">
    <property type="entry name" value="Met_synth_TM0269_prd"/>
    <property type="match status" value="1"/>
</dbReference>
<dbReference type="InterPro" id="IPR004223">
    <property type="entry name" value="VitB12-dep_Met_synth_activ_dom"/>
</dbReference>
<evidence type="ECO:0000313" key="2">
    <source>
        <dbReference type="EMBL" id="RDY25566.1"/>
    </source>
</evidence>
<keyword evidence="3" id="KW-1185">Reference proteome</keyword>
<organism evidence="2 3">
    <name type="scientific">Romboutsia weinsteinii</name>
    <dbReference type="NCBI Taxonomy" id="2020949"/>
    <lineage>
        <taxon>Bacteria</taxon>
        <taxon>Bacillati</taxon>
        <taxon>Bacillota</taxon>
        <taxon>Clostridia</taxon>
        <taxon>Peptostreptococcales</taxon>
        <taxon>Peptostreptococcaceae</taxon>
        <taxon>Romboutsia</taxon>
    </lineage>
</organism>
<proteinExistence type="predicted"/>
<name>A0A371IYM3_9FIRM</name>
<accession>A0A371IYM3</accession>
<feature type="domain" description="AdoMet activation" evidence="1">
    <location>
        <begin position="89"/>
        <end position="200"/>
    </location>
</feature>